<accession>A0ACC2IC83</accession>
<keyword evidence="2" id="KW-1185">Reference proteome</keyword>
<dbReference type="EMBL" id="JAPHNI010000298">
    <property type="protein sequence ID" value="KAJ8112778.1"/>
    <property type="molecule type" value="Genomic_DNA"/>
</dbReference>
<evidence type="ECO:0000313" key="2">
    <source>
        <dbReference type="Proteomes" id="UP001153331"/>
    </source>
</evidence>
<comment type="caution">
    <text evidence="1">The sequence shown here is derived from an EMBL/GenBank/DDBJ whole genome shotgun (WGS) entry which is preliminary data.</text>
</comment>
<dbReference type="Proteomes" id="UP001153331">
    <property type="component" value="Unassembled WGS sequence"/>
</dbReference>
<name>A0ACC2IC83_9PLEO</name>
<proteinExistence type="predicted"/>
<reference evidence="1" key="1">
    <citation type="submission" date="2022-11" db="EMBL/GenBank/DDBJ databases">
        <title>Genome Sequence of Boeremia exigua.</title>
        <authorList>
            <person name="Buettner E."/>
        </authorList>
    </citation>
    <scope>NUCLEOTIDE SEQUENCE</scope>
    <source>
        <strain evidence="1">CU02</strain>
    </source>
</reference>
<organism evidence="1 2">
    <name type="scientific">Boeremia exigua</name>
    <dbReference type="NCBI Taxonomy" id="749465"/>
    <lineage>
        <taxon>Eukaryota</taxon>
        <taxon>Fungi</taxon>
        <taxon>Dikarya</taxon>
        <taxon>Ascomycota</taxon>
        <taxon>Pezizomycotina</taxon>
        <taxon>Dothideomycetes</taxon>
        <taxon>Pleosporomycetidae</taxon>
        <taxon>Pleosporales</taxon>
        <taxon>Pleosporineae</taxon>
        <taxon>Didymellaceae</taxon>
        <taxon>Boeremia</taxon>
    </lineage>
</organism>
<sequence>MGTPNYLTRLVPQFFFREYQMLPTKADDDLRAVHSLDDSASDSHEVLRSQADQDEHLPIKAQTIKDLKPSIHRNTYSGALIFNLCAFVLPALYATLSKLWVANIDSSMVVTTDTYTYIGVVAEVLNEGLPRASYLIIGDKTSRTFRERVQLTHTLILFQSILGFIMSLGFVGGASTFAKGFVPVEVRDVSVTYVRMSAFSAFSSAVEYAVNTSTRALDKPDVPLVISSVKFAVNIILDLLIISKFHVGSITPTVNMQAGISLACNVTSAFAGLAYFVYTTTVSRRSAIHQDTSHNSLRPSLPALRTLFRPGFIFFTESAIRNAFYLWLIHGIVGLGSDYATAWGVFSTIRWGLTMVPISALEATTLTFIGHSWGRVRASLDRFNNTMHPCLTSRQLWYVVRWAFYSICIVLVFEVPLCLLMSFLGAEPFARYLSGSEEVAKIAARMWRTIDWCYILYGISTQLAAILVSTRPRWYLYQSLASNILYVLPWAIVCQVVDLNAGDAWTYHSLVFGGSLVFSFFTIIAVDSVWALRLNRGKMRVGLSSMTTPRGITKFSWRLQIGGLYTNYGSFDQIVIDSLIATRAPTSADYCDCPPAALDVY</sequence>
<protein>
    <submittedName>
        <fullName evidence="1">Uncharacterized protein</fullName>
    </submittedName>
</protein>
<gene>
    <name evidence="1" type="ORF">OPT61_g4930</name>
</gene>
<evidence type="ECO:0000313" key="1">
    <source>
        <dbReference type="EMBL" id="KAJ8112778.1"/>
    </source>
</evidence>